<organism evidence="3 4">
    <name type="scientific">Sphenodon punctatus</name>
    <name type="common">Tuatara</name>
    <name type="synonym">Hatteria punctata</name>
    <dbReference type="NCBI Taxonomy" id="8508"/>
    <lineage>
        <taxon>Eukaryota</taxon>
        <taxon>Metazoa</taxon>
        <taxon>Chordata</taxon>
        <taxon>Craniata</taxon>
        <taxon>Vertebrata</taxon>
        <taxon>Euteleostomi</taxon>
        <taxon>Lepidosauria</taxon>
        <taxon>Sphenodontia</taxon>
        <taxon>Sphenodontidae</taxon>
        <taxon>Sphenodon</taxon>
    </lineage>
</organism>
<protein>
    <recommendedName>
        <fullName evidence="2">SPIN-DOC-like zinc-finger domain-containing protein</fullName>
    </recommendedName>
</protein>
<dbReference type="Ensembl" id="ENSSPUT00000011358.1">
    <property type="protein sequence ID" value="ENSSPUP00000010645.1"/>
    <property type="gene ID" value="ENSSPUG00000008216.1"/>
</dbReference>
<feature type="compositionally biased region" description="Acidic residues" evidence="1">
    <location>
        <begin position="156"/>
        <end position="172"/>
    </location>
</feature>
<dbReference type="GeneTree" id="ENSGT00950000185472"/>
<dbReference type="Proteomes" id="UP000694392">
    <property type="component" value="Unplaced"/>
</dbReference>
<dbReference type="OMA" id="ARGQPIC"/>
<feature type="region of interest" description="Disordered" evidence="1">
    <location>
        <begin position="141"/>
        <end position="195"/>
    </location>
</feature>
<dbReference type="GO" id="GO:0045892">
    <property type="term" value="P:negative regulation of DNA-templated transcription"/>
    <property type="evidence" value="ECO:0007669"/>
    <property type="project" value="TreeGrafter"/>
</dbReference>
<accession>A0A8D0GLR6</accession>
<feature type="compositionally biased region" description="Low complexity" evidence="1">
    <location>
        <begin position="183"/>
        <end position="195"/>
    </location>
</feature>
<evidence type="ECO:0000256" key="1">
    <source>
        <dbReference type="SAM" id="MobiDB-lite"/>
    </source>
</evidence>
<feature type="domain" description="SPIN-DOC-like zinc-finger" evidence="2">
    <location>
        <begin position="77"/>
        <end position="138"/>
    </location>
</feature>
<sequence length="195" mass="21312">MALKKEAPLVDYITVRLKCEEEEVAAAGHSSNSRHPPLQSTTPRVKLEGVNMRPVDRGRLPDRTPESRAGWAELDGAWRQEYLVAESQARGQPICMVCGSVLTIPGPKAAREHILQHHAHSLGFSAEEKRNILEAWSEGVALPEGESPPCPPGEPSGDEEPAEIEVLIDSEEQPVSRRRGQPRARPAPRSGECPA</sequence>
<reference evidence="3" key="2">
    <citation type="submission" date="2025-09" db="UniProtKB">
        <authorList>
            <consortium name="Ensembl"/>
        </authorList>
    </citation>
    <scope>IDENTIFICATION</scope>
</reference>
<evidence type="ECO:0000313" key="4">
    <source>
        <dbReference type="Proteomes" id="UP000694392"/>
    </source>
</evidence>
<keyword evidence="4" id="KW-1185">Reference proteome</keyword>
<name>A0A8D0GLR6_SPHPU</name>
<reference evidence="3" key="1">
    <citation type="submission" date="2025-08" db="UniProtKB">
        <authorList>
            <consortium name="Ensembl"/>
        </authorList>
    </citation>
    <scope>IDENTIFICATION</scope>
</reference>
<dbReference type="InterPro" id="IPR052675">
    <property type="entry name" value="ZnF_transloc-Spindlin_int"/>
</dbReference>
<dbReference type="AlphaFoldDB" id="A0A8D0GLR6"/>
<dbReference type="PANTHER" id="PTHR34589:SF1">
    <property type="entry name" value="SPINDLIN INTERACTOR AND REPRESSOR OF CHROMATIN-BINDING PROTEIN"/>
    <property type="match status" value="1"/>
</dbReference>
<evidence type="ECO:0000313" key="3">
    <source>
        <dbReference type="Ensembl" id="ENSSPUP00000010645.1"/>
    </source>
</evidence>
<evidence type="ECO:0000259" key="2">
    <source>
        <dbReference type="Pfam" id="PF18658"/>
    </source>
</evidence>
<dbReference type="Pfam" id="PF18658">
    <property type="entry name" value="zf-C2H2_12"/>
    <property type="match status" value="1"/>
</dbReference>
<dbReference type="PANTHER" id="PTHR34589">
    <property type="entry name" value="SIMILAR TO RIKEN CDNA 2700081O15"/>
    <property type="match status" value="1"/>
</dbReference>
<proteinExistence type="predicted"/>
<dbReference type="InterPro" id="IPR040647">
    <property type="entry name" value="SPIN-DOC_Znf-C2H2"/>
</dbReference>